<name>A0A143DEZ5_9PROT</name>
<dbReference type="CDD" id="cd06261">
    <property type="entry name" value="TM_PBP2"/>
    <property type="match status" value="2"/>
</dbReference>
<feature type="transmembrane region" description="Helical" evidence="7">
    <location>
        <begin position="353"/>
        <end position="373"/>
    </location>
</feature>
<keyword evidence="4 7" id="KW-0812">Transmembrane</keyword>
<evidence type="ECO:0000256" key="1">
    <source>
        <dbReference type="ARBA" id="ARBA00004651"/>
    </source>
</evidence>
<comment type="subcellular location">
    <subcellularLocation>
        <location evidence="1 7">Cell membrane</location>
        <topology evidence="1 7">Multi-pass membrane protein</topology>
    </subcellularLocation>
</comment>
<keyword evidence="5 7" id="KW-1133">Transmembrane helix</keyword>
<dbReference type="FunFam" id="1.10.3720.10:FF:000088">
    <property type="entry name" value="Iron(III) ABC transporter, permease protein"/>
    <property type="match status" value="1"/>
</dbReference>
<dbReference type="PANTHER" id="PTHR30183">
    <property type="entry name" value="MOLYBDENUM TRANSPORT SYSTEM PERMEASE PROTEIN MODB"/>
    <property type="match status" value="1"/>
</dbReference>
<evidence type="ECO:0000256" key="7">
    <source>
        <dbReference type="RuleBase" id="RU363032"/>
    </source>
</evidence>
<reference evidence="9 10" key="1">
    <citation type="submission" date="2016-02" db="EMBL/GenBank/DDBJ databases">
        <title>Complete Genome of H5569, the type strain of the newly described species Haematospirillium jordaniae.</title>
        <authorList>
            <person name="Nicholson A.C."/>
            <person name="Humrighouse B.W."/>
            <person name="Loparov V."/>
            <person name="McQuiston J.R."/>
        </authorList>
    </citation>
    <scope>NUCLEOTIDE SEQUENCE [LARGE SCALE GENOMIC DNA]</scope>
    <source>
        <strain evidence="9 10">H5569</strain>
    </source>
</reference>
<dbReference type="AlphaFoldDB" id="A0A143DEZ5"/>
<dbReference type="PANTHER" id="PTHR30183:SF2">
    <property type="entry name" value="IRON UTILIZATION PROTEIN"/>
    <property type="match status" value="1"/>
</dbReference>
<organism evidence="9 10">
    <name type="scientific">Haematospirillum jordaniae</name>
    <dbReference type="NCBI Taxonomy" id="1549855"/>
    <lineage>
        <taxon>Bacteria</taxon>
        <taxon>Pseudomonadati</taxon>
        <taxon>Pseudomonadota</taxon>
        <taxon>Alphaproteobacteria</taxon>
        <taxon>Rhodospirillales</taxon>
        <taxon>Novispirillaceae</taxon>
        <taxon>Haematospirillum</taxon>
    </lineage>
</organism>
<feature type="transmembrane region" description="Helical" evidence="7">
    <location>
        <begin position="538"/>
        <end position="558"/>
    </location>
</feature>
<feature type="transmembrane region" description="Helical" evidence="7">
    <location>
        <begin position="109"/>
        <end position="126"/>
    </location>
</feature>
<gene>
    <name evidence="9" type="ORF">AY555_08970</name>
</gene>
<dbReference type="GO" id="GO:0005886">
    <property type="term" value="C:plasma membrane"/>
    <property type="evidence" value="ECO:0007669"/>
    <property type="project" value="UniProtKB-SubCell"/>
</dbReference>
<feature type="transmembrane region" description="Helical" evidence="7">
    <location>
        <begin position="308"/>
        <end position="333"/>
    </location>
</feature>
<dbReference type="GeneID" id="53317285"/>
<feature type="transmembrane region" description="Helical" evidence="7">
    <location>
        <begin position="260"/>
        <end position="277"/>
    </location>
</feature>
<sequence>MRAYPVVPDATKGAGWTASIRAFFVPNYWLIGSFAVACIVLLPVVSVMYLAFFPVENIWPHLFDTVLFGYIRNTLLLMIGVGTGTFLIGTSTAWLVTMCRFPGRAVLEWALLLPLAVPAFVLAYVYTDLLEYAGPVQIALRALFGWQSARDYYFPDVRSLGGAVLMMTLVLYPYVYLLARSAFLDQSVAVMEASRTLGCTPWQSFFRIALPMARPSLVVGLALALMETLNDFGTVDFFAVRTLTAGIFNVWLLMGNLGGGAQVSLVLLFFVVSLIVLERYGRRGRRYHDLSTRRMSLVRFSLSGIRRWMALLICALPVVLGFIIPALQLLFFAVKRFEESCTPQFVDYALNSLLVSSVAAAVATLLALFMGYAGTIRRGRKLASFFVQAASLGYAIPGAVLGVGILVPVGYFNTALQEWVSGTFGISMGQILSGSFIGLVVAYVIRFLALSLGTVQAGFGRIRPSLGMAARTLGYSPRRVLWSVHVPMLRGSLLTAVLLVFVDCMKELPATLLLRPFNFETLATHVYQFASEEMLEQAALASLAIVLTGIVPVIILSLSISSTRRRKDAV</sequence>
<feature type="transmembrane region" description="Helical" evidence="7">
    <location>
        <begin position="161"/>
        <end position="184"/>
    </location>
</feature>
<feature type="domain" description="ABC transmembrane type-1" evidence="8">
    <location>
        <begin position="71"/>
        <end position="278"/>
    </location>
</feature>
<feature type="transmembrane region" description="Helical" evidence="7">
    <location>
        <begin position="480"/>
        <end position="502"/>
    </location>
</feature>
<evidence type="ECO:0000256" key="2">
    <source>
        <dbReference type="ARBA" id="ARBA00022448"/>
    </source>
</evidence>
<keyword evidence="10" id="KW-1185">Reference proteome</keyword>
<keyword evidence="6 7" id="KW-0472">Membrane</keyword>
<proteinExistence type="inferred from homology"/>
<feature type="domain" description="ABC transmembrane type-1" evidence="8">
    <location>
        <begin position="349"/>
        <end position="556"/>
    </location>
</feature>
<feature type="transmembrane region" description="Helical" evidence="7">
    <location>
        <begin position="204"/>
        <end position="225"/>
    </location>
</feature>
<dbReference type="SUPFAM" id="SSF161098">
    <property type="entry name" value="MetI-like"/>
    <property type="match status" value="2"/>
</dbReference>
<dbReference type="RefSeq" id="WP_066135803.1">
    <property type="nucleotide sequence ID" value="NZ_CP014525.1"/>
</dbReference>
<evidence type="ECO:0000259" key="8">
    <source>
        <dbReference type="PROSITE" id="PS50928"/>
    </source>
</evidence>
<protein>
    <submittedName>
        <fullName evidence="9">Iron ABC transporter permease</fullName>
    </submittedName>
</protein>
<feature type="transmembrane region" description="Helical" evidence="7">
    <location>
        <begin position="385"/>
        <end position="411"/>
    </location>
</feature>
<comment type="similarity">
    <text evidence="7">Belongs to the binding-protein-dependent transport system permease family.</text>
</comment>
<evidence type="ECO:0000256" key="5">
    <source>
        <dbReference type="ARBA" id="ARBA00022989"/>
    </source>
</evidence>
<dbReference type="Pfam" id="PF00528">
    <property type="entry name" value="BPD_transp_1"/>
    <property type="match status" value="2"/>
</dbReference>
<evidence type="ECO:0000256" key="6">
    <source>
        <dbReference type="ARBA" id="ARBA00023136"/>
    </source>
</evidence>
<dbReference type="GO" id="GO:0055085">
    <property type="term" value="P:transmembrane transport"/>
    <property type="evidence" value="ECO:0007669"/>
    <property type="project" value="InterPro"/>
</dbReference>
<dbReference type="PROSITE" id="PS50928">
    <property type="entry name" value="ABC_TM1"/>
    <property type="match status" value="2"/>
</dbReference>
<dbReference type="OrthoDB" id="9790211at2"/>
<keyword evidence="2 7" id="KW-0813">Transport</keyword>
<accession>A0A143DEZ5</accession>
<dbReference type="InterPro" id="IPR000515">
    <property type="entry name" value="MetI-like"/>
</dbReference>
<evidence type="ECO:0000313" key="10">
    <source>
        <dbReference type="Proteomes" id="UP000076066"/>
    </source>
</evidence>
<dbReference type="STRING" id="1549855.AY555_08970"/>
<feature type="transmembrane region" description="Helical" evidence="7">
    <location>
        <begin position="75"/>
        <end position="97"/>
    </location>
</feature>
<feature type="transmembrane region" description="Helical" evidence="7">
    <location>
        <begin position="431"/>
        <end position="459"/>
    </location>
</feature>
<dbReference type="Gene3D" id="1.10.3720.10">
    <property type="entry name" value="MetI-like"/>
    <property type="match status" value="2"/>
</dbReference>
<dbReference type="EMBL" id="CP014525">
    <property type="protein sequence ID" value="AMW35287.1"/>
    <property type="molecule type" value="Genomic_DNA"/>
</dbReference>
<evidence type="ECO:0000256" key="3">
    <source>
        <dbReference type="ARBA" id="ARBA00022475"/>
    </source>
</evidence>
<feature type="transmembrane region" description="Helical" evidence="7">
    <location>
        <begin position="28"/>
        <end position="55"/>
    </location>
</feature>
<keyword evidence="3" id="KW-1003">Cell membrane</keyword>
<evidence type="ECO:0000313" key="9">
    <source>
        <dbReference type="EMBL" id="AMW35287.1"/>
    </source>
</evidence>
<dbReference type="Proteomes" id="UP000076066">
    <property type="component" value="Chromosome"/>
</dbReference>
<evidence type="ECO:0000256" key="4">
    <source>
        <dbReference type="ARBA" id="ARBA00022692"/>
    </source>
</evidence>
<dbReference type="InterPro" id="IPR035906">
    <property type="entry name" value="MetI-like_sf"/>
</dbReference>
<dbReference type="KEGG" id="hjo:AY555_08970"/>